<reference evidence="3 4" key="1">
    <citation type="submission" date="2018-10" db="EMBL/GenBank/DDBJ databases">
        <title>A high-quality apple genome assembly.</title>
        <authorList>
            <person name="Hu J."/>
        </authorList>
    </citation>
    <scope>NUCLEOTIDE SEQUENCE [LARGE SCALE GENOMIC DNA]</scope>
    <source>
        <strain evidence="4">cv. HFTH1</strain>
        <tissue evidence="3">Young leaf</tissue>
    </source>
</reference>
<evidence type="ECO:0000256" key="2">
    <source>
        <dbReference type="SAM" id="Phobius"/>
    </source>
</evidence>
<evidence type="ECO:0000256" key="1">
    <source>
        <dbReference type="SAM" id="MobiDB-lite"/>
    </source>
</evidence>
<evidence type="ECO:0000313" key="3">
    <source>
        <dbReference type="EMBL" id="RXH70667.1"/>
    </source>
</evidence>
<proteinExistence type="predicted"/>
<comment type="caution">
    <text evidence="3">The sequence shown here is derived from an EMBL/GenBank/DDBJ whole genome shotgun (WGS) entry which is preliminary data.</text>
</comment>
<keyword evidence="4" id="KW-1185">Reference proteome</keyword>
<dbReference type="AlphaFoldDB" id="A0A498HMP0"/>
<gene>
    <name evidence="3" type="ORF">DVH24_013413</name>
</gene>
<keyword evidence="2" id="KW-0812">Transmembrane</keyword>
<organism evidence="3 4">
    <name type="scientific">Malus domestica</name>
    <name type="common">Apple</name>
    <name type="synonym">Pyrus malus</name>
    <dbReference type="NCBI Taxonomy" id="3750"/>
    <lineage>
        <taxon>Eukaryota</taxon>
        <taxon>Viridiplantae</taxon>
        <taxon>Streptophyta</taxon>
        <taxon>Embryophyta</taxon>
        <taxon>Tracheophyta</taxon>
        <taxon>Spermatophyta</taxon>
        <taxon>Magnoliopsida</taxon>
        <taxon>eudicotyledons</taxon>
        <taxon>Gunneridae</taxon>
        <taxon>Pentapetalae</taxon>
        <taxon>rosids</taxon>
        <taxon>fabids</taxon>
        <taxon>Rosales</taxon>
        <taxon>Rosaceae</taxon>
        <taxon>Amygdaloideae</taxon>
        <taxon>Maleae</taxon>
        <taxon>Malus</taxon>
    </lineage>
</organism>
<keyword evidence="2" id="KW-1133">Transmembrane helix</keyword>
<evidence type="ECO:0000313" key="4">
    <source>
        <dbReference type="Proteomes" id="UP000290289"/>
    </source>
</evidence>
<feature type="transmembrane region" description="Helical" evidence="2">
    <location>
        <begin position="27"/>
        <end position="51"/>
    </location>
</feature>
<dbReference type="Proteomes" id="UP000290289">
    <property type="component" value="Chromosome 16"/>
</dbReference>
<accession>A0A498HMP0</accession>
<dbReference type="PANTHER" id="PTHR45927">
    <property type="entry name" value="LYSM-DOMAIN RECEPTOR-LIKE KINASE-RELATED"/>
    <property type="match status" value="1"/>
</dbReference>
<protein>
    <submittedName>
        <fullName evidence="3">Uncharacterized protein</fullName>
    </submittedName>
</protein>
<dbReference type="EMBL" id="RDQH01000342">
    <property type="protein sequence ID" value="RXH70667.1"/>
    <property type="molecule type" value="Genomic_DNA"/>
</dbReference>
<dbReference type="PANTHER" id="PTHR45927:SF15">
    <property type="entry name" value="SERINE_THREONINE RECEPTOR-LIKE KINASE NFP"/>
    <property type="match status" value="1"/>
</dbReference>
<keyword evidence="2" id="KW-0472">Membrane</keyword>
<sequence>MTRLPVLSQPTVAPSAPPSGKTERKGVITGLAIGLGITGLLLVFIIGFSIYRDGLLMKKIGGEGDEEENKVLYRSKQGSKRSKEMEVNLMADVSDCLDKYIVFGIEELREATDGFRDSSLIEGSVYKGSIDGDFYSIKKKWNAYEELKILQKVLSPSSSSFFFSVFVS</sequence>
<dbReference type="InterPro" id="IPR052611">
    <property type="entry name" value="Plant_RLK_LysM"/>
</dbReference>
<name>A0A498HMP0_MALDO</name>
<feature type="region of interest" description="Disordered" evidence="1">
    <location>
        <begin position="1"/>
        <end position="23"/>
    </location>
</feature>